<gene>
    <name evidence="4" type="ORF">ACFSCT_03510</name>
</gene>
<dbReference type="InterPro" id="IPR000182">
    <property type="entry name" value="GNAT_dom"/>
</dbReference>
<protein>
    <submittedName>
        <fullName evidence="4">GNAT family N-acetyltransferase</fullName>
        <ecNumber evidence="4">2.3.-.-</ecNumber>
    </submittedName>
</protein>
<dbReference type="Proteomes" id="UP001597213">
    <property type="component" value="Unassembled WGS sequence"/>
</dbReference>
<dbReference type="PROSITE" id="PS51186">
    <property type="entry name" value="GNAT"/>
    <property type="match status" value="1"/>
</dbReference>
<dbReference type="InterPro" id="IPR016181">
    <property type="entry name" value="Acyl_CoA_acyltransferase"/>
</dbReference>
<name>A0ABW4R3H1_9RHOB</name>
<dbReference type="Gene3D" id="3.40.630.30">
    <property type="match status" value="1"/>
</dbReference>
<reference evidence="5" key="1">
    <citation type="journal article" date="2019" name="Int. J. Syst. Evol. Microbiol.">
        <title>The Global Catalogue of Microorganisms (GCM) 10K type strain sequencing project: providing services to taxonomists for standard genome sequencing and annotation.</title>
        <authorList>
            <consortium name="The Broad Institute Genomics Platform"/>
            <consortium name="The Broad Institute Genome Sequencing Center for Infectious Disease"/>
            <person name="Wu L."/>
            <person name="Ma J."/>
        </authorList>
    </citation>
    <scope>NUCLEOTIDE SEQUENCE [LARGE SCALE GENOMIC DNA]</scope>
    <source>
        <strain evidence="5">CCUG 56029</strain>
    </source>
</reference>
<sequence>MSETISVRDMRPSDEADWRGLWDGYNSFYETSVAPEITSRTWQRTLDPASPLLGRIALIGDTPVGFSLSVLHEGTWVAGPICYLEDLFVDPASRGQGIGRTLIRDLVDRGTAQGWSTLYWHTRENNPARRLYDEFVEADDFVRYRMRLQH</sequence>
<dbReference type="PANTHER" id="PTHR10545:SF42">
    <property type="entry name" value="ACETYLTRANSFERASE"/>
    <property type="match status" value="1"/>
</dbReference>
<keyword evidence="1 4" id="KW-0808">Transferase</keyword>
<dbReference type="RefSeq" id="WP_271115012.1">
    <property type="nucleotide sequence ID" value="NZ_JBHUEN010000008.1"/>
</dbReference>
<proteinExistence type="predicted"/>
<evidence type="ECO:0000259" key="3">
    <source>
        <dbReference type="PROSITE" id="PS51186"/>
    </source>
</evidence>
<comment type="caution">
    <text evidence="4">The sequence shown here is derived from an EMBL/GenBank/DDBJ whole genome shotgun (WGS) entry which is preliminary data.</text>
</comment>
<evidence type="ECO:0000256" key="2">
    <source>
        <dbReference type="ARBA" id="ARBA00023315"/>
    </source>
</evidence>
<dbReference type="CDD" id="cd04301">
    <property type="entry name" value="NAT_SF"/>
    <property type="match status" value="1"/>
</dbReference>
<dbReference type="Pfam" id="PF00583">
    <property type="entry name" value="Acetyltransf_1"/>
    <property type="match status" value="1"/>
</dbReference>
<evidence type="ECO:0000313" key="4">
    <source>
        <dbReference type="EMBL" id="MFD1880781.1"/>
    </source>
</evidence>
<evidence type="ECO:0000313" key="5">
    <source>
        <dbReference type="Proteomes" id="UP001597213"/>
    </source>
</evidence>
<keyword evidence="2 4" id="KW-0012">Acyltransferase</keyword>
<dbReference type="InterPro" id="IPR051016">
    <property type="entry name" value="Diverse_Substrate_AcTransf"/>
</dbReference>
<evidence type="ECO:0000256" key="1">
    <source>
        <dbReference type="ARBA" id="ARBA00022679"/>
    </source>
</evidence>
<dbReference type="GO" id="GO:0016746">
    <property type="term" value="F:acyltransferase activity"/>
    <property type="evidence" value="ECO:0007669"/>
    <property type="project" value="UniProtKB-KW"/>
</dbReference>
<accession>A0ABW4R3H1</accession>
<dbReference type="EMBL" id="JBHUEN010000008">
    <property type="protein sequence ID" value="MFD1880781.1"/>
    <property type="molecule type" value="Genomic_DNA"/>
</dbReference>
<feature type="domain" description="N-acetyltransferase" evidence="3">
    <location>
        <begin position="5"/>
        <end position="150"/>
    </location>
</feature>
<organism evidence="4 5">
    <name type="scientific">Paracoccus pacificus</name>
    <dbReference type="NCBI Taxonomy" id="1463598"/>
    <lineage>
        <taxon>Bacteria</taxon>
        <taxon>Pseudomonadati</taxon>
        <taxon>Pseudomonadota</taxon>
        <taxon>Alphaproteobacteria</taxon>
        <taxon>Rhodobacterales</taxon>
        <taxon>Paracoccaceae</taxon>
        <taxon>Paracoccus</taxon>
    </lineage>
</organism>
<keyword evidence="5" id="KW-1185">Reference proteome</keyword>
<dbReference type="EC" id="2.3.-.-" evidence="4"/>
<dbReference type="PANTHER" id="PTHR10545">
    <property type="entry name" value="DIAMINE N-ACETYLTRANSFERASE"/>
    <property type="match status" value="1"/>
</dbReference>
<dbReference type="SUPFAM" id="SSF55729">
    <property type="entry name" value="Acyl-CoA N-acyltransferases (Nat)"/>
    <property type="match status" value="1"/>
</dbReference>